<dbReference type="InterPro" id="IPR029057">
    <property type="entry name" value="PRTase-like"/>
</dbReference>
<dbReference type="Gene3D" id="3.40.50.2020">
    <property type="match status" value="1"/>
</dbReference>
<organism evidence="1 4">
    <name type="scientific">Helicobacter typhlonius</name>
    <dbReference type="NCBI Taxonomy" id="76936"/>
    <lineage>
        <taxon>Bacteria</taxon>
        <taxon>Pseudomonadati</taxon>
        <taxon>Campylobacterota</taxon>
        <taxon>Epsilonproteobacteria</taxon>
        <taxon>Campylobacterales</taxon>
        <taxon>Helicobacteraceae</taxon>
        <taxon>Helicobacter</taxon>
    </lineage>
</organism>
<dbReference type="Gene3D" id="3.30.1310.20">
    <property type="entry name" value="PRTase-like"/>
    <property type="match status" value="1"/>
</dbReference>
<dbReference type="EMBL" id="LN907858">
    <property type="protein sequence ID" value="CUU40462.1"/>
    <property type="molecule type" value="Genomic_DNA"/>
</dbReference>
<evidence type="ECO:0000313" key="4">
    <source>
        <dbReference type="Proteomes" id="UP000064525"/>
    </source>
</evidence>
<dbReference type="AlphaFoldDB" id="A0A099UBV7"/>
<evidence type="ECO:0000313" key="1">
    <source>
        <dbReference type="EMBL" id="CUU40462.1"/>
    </source>
</evidence>
<reference evidence="4" key="2">
    <citation type="submission" date="2015-11" db="EMBL/GenBank/DDBJ databases">
        <authorList>
            <person name="Anvar S.Y."/>
        </authorList>
    </citation>
    <scope>NUCLEOTIDE SEQUENCE [LARGE SCALE GENOMIC DNA]</scope>
</reference>
<evidence type="ECO:0000313" key="3">
    <source>
        <dbReference type="Proteomes" id="UP000029925"/>
    </source>
</evidence>
<name>A0A099UBV7_9HELI</name>
<dbReference type="SUPFAM" id="SSF53271">
    <property type="entry name" value="PRTase-like"/>
    <property type="match status" value="1"/>
</dbReference>
<dbReference type="KEGG" id="hty:BN2458_PEG1579"/>
<sequence>MQHIVFEKNEDVVQAVFDVINLKDLPLQNTILLVIGRDGIECAYELAQKIKIPMEFLFTRIIPAPNNPECPIAVVSETMEIIINEDLVNAFEISLDYIYGEAKRQYEEAILQNRYQLRHGRELVSLKNKDVLLFDMGVETGFRMSVAIKTCMNMNVKSLTAIAPIMPKDIYETLGEICDEVCCPYPIEYYVSMAHHFPKLVPLTDEAFEDILNKSTTKDSK</sequence>
<dbReference type="EMBL" id="JRPF02000002">
    <property type="protein sequence ID" value="TLD79135.1"/>
    <property type="molecule type" value="Genomic_DNA"/>
</dbReference>
<dbReference type="STRING" id="76936.BN2458_PEG1579"/>
<reference evidence="2 3" key="1">
    <citation type="journal article" date="2014" name="Genome Announc.">
        <title>Draft genome sequences of eight enterohepatic helicobacter species isolated from both laboratory and wild rodents.</title>
        <authorList>
            <person name="Sheh A."/>
            <person name="Shen Z."/>
            <person name="Fox J.G."/>
        </authorList>
    </citation>
    <scope>NUCLEOTIDE SEQUENCE [LARGE SCALE GENOMIC DNA]</scope>
    <source>
        <strain evidence="2 3">MIT 98-6810</strain>
    </source>
</reference>
<reference evidence="1" key="3">
    <citation type="submission" date="2015-11" db="EMBL/GenBank/DDBJ databases">
        <authorList>
            <person name="Zhang Y."/>
            <person name="Guo Z."/>
        </authorList>
    </citation>
    <scope>NUCLEOTIDE SEQUENCE</scope>
    <source>
        <strain evidence="1">1</strain>
    </source>
</reference>
<protein>
    <submittedName>
        <fullName evidence="1">Uncharacterized protein</fullName>
    </submittedName>
</protein>
<dbReference type="PATRIC" id="fig|76936.10.peg.1541"/>
<dbReference type="OrthoDB" id="5421180at2"/>
<dbReference type="GeneID" id="78151744"/>
<evidence type="ECO:0000313" key="2">
    <source>
        <dbReference type="EMBL" id="TLD79135.1"/>
    </source>
</evidence>
<dbReference type="Proteomes" id="UP000064525">
    <property type="component" value="Chromosome I"/>
</dbReference>
<proteinExistence type="predicted"/>
<gene>
    <name evidence="1" type="ORF">BN2458_PEG1579</name>
    <name evidence="2" type="ORF">LS75_002210</name>
</gene>
<keyword evidence="3" id="KW-1185">Reference proteome</keyword>
<dbReference type="Proteomes" id="UP000029925">
    <property type="component" value="Unassembled WGS sequence"/>
</dbReference>
<dbReference type="RefSeq" id="WP_034327296.1">
    <property type="nucleotide sequence ID" value="NZ_CAJTQN010000002.1"/>
</dbReference>
<accession>A0A099UBV7</accession>